<feature type="region of interest" description="Disordered" evidence="1">
    <location>
        <begin position="83"/>
        <end position="105"/>
    </location>
</feature>
<evidence type="ECO:0000256" key="1">
    <source>
        <dbReference type="SAM" id="MobiDB-lite"/>
    </source>
</evidence>
<protein>
    <submittedName>
        <fullName evidence="2">Uncharacterized protein</fullName>
    </submittedName>
</protein>
<proteinExistence type="predicted"/>
<sequence>MAQGKLRRRKSKLLSKDPPPHILQRAEQRIFAASSCAEEDSKLWLLLHTLCKCRAKEIFRIVQDHRCVRVELATRVVHRRRFSSESLNQSGITPPAEEGGYRSGG</sequence>
<evidence type="ECO:0000313" key="2">
    <source>
        <dbReference type="EMBL" id="CAD8738942.1"/>
    </source>
</evidence>
<reference evidence="2" key="1">
    <citation type="submission" date="2021-01" db="EMBL/GenBank/DDBJ databases">
        <authorList>
            <person name="Corre E."/>
            <person name="Pelletier E."/>
            <person name="Niang G."/>
            <person name="Scheremetjew M."/>
            <person name="Finn R."/>
            <person name="Kale V."/>
            <person name="Holt S."/>
            <person name="Cochrane G."/>
            <person name="Meng A."/>
            <person name="Brown T."/>
            <person name="Cohen L."/>
        </authorList>
    </citation>
    <scope>NUCLEOTIDE SEQUENCE</scope>
    <source>
        <strain evidence="2">CCMP441</strain>
    </source>
</reference>
<accession>A0A6T8IJM9</accession>
<feature type="region of interest" description="Disordered" evidence="1">
    <location>
        <begin position="1"/>
        <end position="20"/>
    </location>
</feature>
<feature type="compositionally biased region" description="Basic residues" evidence="1">
    <location>
        <begin position="1"/>
        <end position="13"/>
    </location>
</feature>
<gene>
    <name evidence="2" type="ORF">HAND1043_LOCUS5434</name>
</gene>
<organism evidence="2">
    <name type="scientific">Hemiselmis andersenii</name>
    <name type="common">Cryptophyte alga</name>
    <dbReference type="NCBI Taxonomy" id="464988"/>
    <lineage>
        <taxon>Eukaryota</taxon>
        <taxon>Cryptophyceae</taxon>
        <taxon>Cryptomonadales</taxon>
        <taxon>Hemiselmidaceae</taxon>
        <taxon>Hemiselmis</taxon>
    </lineage>
</organism>
<dbReference type="AlphaFoldDB" id="A0A6T8IJM9"/>
<name>A0A6T8IJM9_HEMAN</name>
<dbReference type="EMBL" id="HBFK01009015">
    <property type="protein sequence ID" value="CAD8738942.1"/>
    <property type="molecule type" value="Transcribed_RNA"/>
</dbReference>